<keyword evidence="5 8" id="KW-0812">Transmembrane</keyword>
<dbReference type="AlphaFoldDB" id="A0AAV5NXN1"/>
<keyword evidence="3" id="KW-0813">Transport</keyword>
<feature type="transmembrane region" description="Helical" evidence="8">
    <location>
        <begin position="393"/>
        <end position="413"/>
    </location>
</feature>
<feature type="transmembrane region" description="Helical" evidence="8">
    <location>
        <begin position="564"/>
        <end position="583"/>
    </location>
</feature>
<name>A0AAV5NXN1_9VIBR</name>
<evidence type="ECO:0000256" key="6">
    <source>
        <dbReference type="ARBA" id="ARBA00022989"/>
    </source>
</evidence>
<accession>A0AAV5NXN1</accession>
<dbReference type="CDD" id="cd06550">
    <property type="entry name" value="TM_ABC_iron-siderophores_like"/>
    <property type="match status" value="2"/>
</dbReference>
<dbReference type="InterPro" id="IPR000522">
    <property type="entry name" value="ABC_transptr_permease_BtuC"/>
</dbReference>
<feature type="transmembrane region" description="Helical" evidence="8">
    <location>
        <begin position="307"/>
        <end position="327"/>
    </location>
</feature>
<evidence type="ECO:0000313" key="10">
    <source>
        <dbReference type="Proteomes" id="UP001156690"/>
    </source>
</evidence>
<dbReference type="Pfam" id="PF01032">
    <property type="entry name" value="FecCD"/>
    <property type="match status" value="2"/>
</dbReference>
<feature type="transmembrane region" description="Helical" evidence="8">
    <location>
        <begin position="353"/>
        <end position="373"/>
    </location>
</feature>
<dbReference type="GO" id="GO:0005886">
    <property type="term" value="C:plasma membrane"/>
    <property type="evidence" value="ECO:0007669"/>
    <property type="project" value="UniProtKB-SubCell"/>
</dbReference>
<evidence type="ECO:0000256" key="3">
    <source>
        <dbReference type="ARBA" id="ARBA00022448"/>
    </source>
</evidence>
<dbReference type="Gene3D" id="1.10.3470.10">
    <property type="entry name" value="ABC transporter involved in vitamin B12 uptake, BtuC"/>
    <property type="match status" value="2"/>
</dbReference>
<feature type="transmembrane region" description="Helical" evidence="8">
    <location>
        <begin position="64"/>
        <end position="81"/>
    </location>
</feature>
<protein>
    <submittedName>
        <fullName evidence="9">Fe3+-hydroxamate ABC transporter permease FhuB</fullName>
    </submittedName>
</protein>
<dbReference type="GO" id="GO:0022857">
    <property type="term" value="F:transmembrane transporter activity"/>
    <property type="evidence" value="ECO:0007669"/>
    <property type="project" value="InterPro"/>
</dbReference>
<dbReference type="NCBIfam" id="NF007866">
    <property type="entry name" value="PRK10577.1-2"/>
    <property type="match status" value="1"/>
</dbReference>
<keyword evidence="10" id="KW-1185">Reference proteome</keyword>
<evidence type="ECO:0000256" key="7">
    <source>
        <dbReference type="ARBA" id="ARBA00023136"/>
    </source>
</evidence>
<proteinExistence type="inferred from homology"/>
<feature type="transmembrane region" description="Helical" evidence="8">
    <location>
        <begin position="93"/>
        <end position="112"/>
    </location>
</feature>
<gene>
    <name evidence="9" type="ORF">GCM10007932_46750</name>
</gene>
<reference evidence="10" key="1">
    <citation type="journal article" date="2019" name="Int. J. Syst. Evol. Microbiol.">
        <title>The Global Catalogue of Microorganisms (GCM) 10K type strain sequencing project: providing services to taxonomists for standard genome sequencing and annotation.</title>
        <authorList>
            <consortium name="The Broad Institute Genomics Platform"/>
            <consortium name="The Broad Institute Genome Sequencing Center for Infectious Disease"/>
            <person name="Wu L."/>
            <person name="Ma J."/>
        </authorList>
    </citation>
    <scope>NUCLEOTIDE SEQUENCE [LARGE SCALE GENOMIC DNA]</scope>
    <source>
        <strain evidence="10">NBRC 15640</strain>
    </source>
</reference>
<dbReference type="EMBL" id="BSNX01000067">
    <property type="protein sequence ID" value="GLQ75313.1"/>
    <property type="molecule type" value="Genomic_DNA"/>
</dbReference>
<feature type="transmembrane region" description="Helical" evidence="8">
    <location>
        <begin position="523"/>
        <end position="543"/>
    </location>
</feature>
<dbReference type="Proteomes" id="UP001156690">
    <property type="component" value="Unassembled WGS sequence"/>
</dbReference>
<keyword evidence="7 8" id="KW-0472">Membrane</keyword>
<dbReference type="PANTHER" id="PTHR30472">
    <property type="entry name" value="FERRIC ENTEROBACTIN TRANSPORT SYSTEM PERMEASE PROTEIN"/>
    <property type="match status" value="1"/>
</dbReference>
<feature type="transmembrane region" description="Helical" evidence="8">
    <location>
        <begin position="635"/>
        <end position="657"/>
    </location>
</feature>
<comment type="caution">
    <text evidence="9">The sequence shown here is derived from an EMBL/GenBank/DDBJ whole genome shotgun (WGS) entry which is preliminary data.</text>
</comment>
<comment type="similarity">
    <text evidence="2">Belongs to the binding-protein-dependent transport system permease family. FecCD subfamily.</text>
</comment>
<evidence type="ECO:0000256" key="5">
    <source>
        <dbReference type="ARBA" id="ARBA00022692"/>
    </source>
</evidence>
<dbReference type="PANTHER" id="PTHR30472:SF37">
    <property type="entry name" value="FE(3+) DICITRATE TRANSPORT SYSTEM PERMEASE PROTEIN FECD-RELATED"/>
    <property type="match status" value="1"/>
</dbReference>
<feature type="transmembrane region" description="Helical" evidence="8">
    <location>
        <begin position="251"/>
        <end position="268"/>
    </location>
</feature>
<feature type="transmembrane region" description="Helical" evidence="8">
    <location>
        <begin position="451"/>
        <end position="470"/>
    </location>
</feature>
<evidence type="ECO:0000256" key="2">
    <source>
        <dbReference type="ARBA" id="ARBA00007935"/>
    </source>
</evidence>
<evidence type="ECO:0000256" key="8">
    <source>
        <dbReference type="SAM" id="Phobius"/>
    </source>
</evidence>
<feature type="transmembrane region" description="Helical" evidence="8">
    <location>
        <begin position="482"/>
        <end position="503"/>
    </location>
</feature>
<evidence type="ECO:0000313" key="9">
    <source>
        <dbReference type="EMBL" id="GLQ75313.1"/>
    </source>
</evidence>
<dbReference type="InterPro" id="IPR037294">
    <property type="entry name" value="ABC_BtuC-like"/>
</dbReference>
<feature type="transmembrane region" description="Helical" evidence="8">
    <location>
        <begin position="196"/>
        <end position="217"/>
    </location>
</feature>
<keyword evidence="6 8" id="KW-1133">Transmembrane helix</keyword>
<feature type="transmembrane region" description="Helical" evidence="8">
    <location>
        <begin position="425"/>
        <end position="445"/>
    </location>
</feature>
<feature type="transmembrane region" description="Helical" evidence="8">
    <location>
        <begin position="148"/>
        <end position="170"/>
    </location>
</feature>
<comment type="subcellular location">
    <subcellularLocation>
        <location evidence="1">Cell membrane</location>
        <topology evidence="1">Multi-pass membrane protein</topology>
    </subcellularLocation>
</comment>
<evidence type="ECO:0000256" key="1">
    <source>
        <dbReference type="ARBA" id="ARBA00004651"/>
    </source>
</evidence>
<dbReference type="GO" id="GO:0033214">
    <property type="term" value="P:siderophore-iron import into cell"/>
    <property type="evidence" value="ECO:0007669"/>
    <property type="project" value="TreeGrafter"/>
</dbReference>
<keyword evidence="4" id="KW-1003">Cell membrane</keyword>
<sequence length="668" mass="71346">MAILRIGLLLIPLILASGYIGSELTLNQQWHIVSDMVMSKFYGLEFSPVEFEEILFVEAHLPRLLMAIMTGAVLGLVGSLLQQLTQNHLVSPLTLGTSAGAWLALMCATVWLPTLSAFTSTLVPFIGAMVSLAVVMCIVGLKDLSGLRVVLAGMAVNILFGAIATGIALFHDQFAKDIFIWGAGDLAQNGWQQVDWLFPQLLLGLVILLISPRILALLRLGHTNAEARGLNLVPAFFGLIVLGLWLVSSAIASVGIISFIGLIAPNIARFAGARTPKSELWVSMVLGACLLLFTDTLTIAINYVSISVIPSGTTTALIGAPVLVWFARSKLKAHDQMSLSLPNSTARYRPKTLYSAVFSTGLLVILGAFFYNTGDASSWVWQVPTEFVWSQQYPRMLTAFSAGFGLAIAGVILQRIIYNPLASPDILGISAGASLFLVVGMMLLGTTLFELQFTLAFIGCLAVLGLLLLLGRKHEYSPGMLILTGIALTALIESLIHFVLAQGSETAYLLLTWLSGSTYRVEAGSAIALFGCTVVLSGLALSLHRWLTLISGGRGFAQARGLNVPAKFKLLLILVAMLCSAVTATMGPVSFIGLLAPHVAVMLGAKRAKDQMWVAGFTGASLLMFADWLGQNVVYPGQVSAGIVVSIIGGTYFLLLLMRSNLNRFATG</sequence>
<feature type="transmembrane region" description="Helical" evidence="8">
    <location>
        <begin position="280"/>
        <end position="301"/>
    </location>
</feature>
<dbReference type="SUPFAM" id="SSF81345">
    <property type="entry name" value="ABC transporter involved in vitamin B12 uptake, BtuC"/>
    <property type="match status" value="2"/>
</dbReference>
<evidence type="ECO:0000256" key="4">
    <source>
        <dbReference type="ARBA" id="ARBA00022475"/>
    </source>
</evidence>
<feature type="transmembrane region" description="Helical" evidence="8">
    <location>
        <begin position="118"/>
        <end position="141"/>
    </location>
</feature>
<feature type="transmembrane region" description="Helical" evidence="8">
    <location>
        <begin position="229"/>
        <end position="245"/>
    </location>
</feature>
<dbReference type="RefSeq" id="WP_126609091.1">
    <property type="nucleotide sequence ID" value="NZ_AP025144.1"/>
</dbReference>
<organism evidence="9 10">
    <name type="scientific">Vibrio penaeicida</name>
    <dbReference type="NCBI Taxonomy" id="104609"/>
    <lineage>
        <taxon>Bacteria</taxon>
        <taxon>Pseudomonadati</taxon>
        <taxon>Pseudomonadota</taxon>
        <taxon>Gammaproteobacteria</taxon>
        <taxon>Vibrionales</taxon>
        <taxon>Vibrionaceae</taxon>
        <taxon>Vibrio</taxon>
    </lineage>
</organism>